<comment type="caution">
    <text evidence="1">The sequence shown here is derived from an EMBL/GenBank/DDBJ whole genome shotgun (WGS) entry which is preliminary data.</text>
</comment>
<keyword evidence="2" id="KW-1185">Reference proteome</keyword>
<dbReference type="Proteomes" id="UP000639338">
    <property type="component" value="Unassembled WGS sequence"/>
</dbReference>
<evidence type="ECO:0000313" key="2">
    <source>
        <dbReference type="Proteomes" id="UP000639338"/>
    </source>
</evidence>
<accession>A0A834XQ41</accession>
<proteinExistence type="predicted"/>
<sequence length="108" mass="12066">MDTISSGEEYSKTTTVQPTTLDAVITTTKKFSMKIKEQSLNNTTDFKIQSINIKKLSLINENILEDIVTVKSVVNEDSSETPIVRIDVMETKPNTIVKKNITDKVSNT</sequence>
<dbReference type="EMBL" id="JACMRX010000004">
    <property type="protein sequence ID" value="KAF7990533.1"/>
    <property type="molecule type" value="Genomic_DNA"/>
</dbReference>
<evidence type="ECO:0000313" key="1">
    <source>
        <dbReference type="EMBL" id="KAF7990533.1"/>
    </source>
</evidence>
<organism evidence="1 2">
    <name type="scientific">Aphidius gifuensis</name>
    <name type="common">Parasitoid wasp</name>
    <dbReference type="NCBI Taxonomy" id="684658"/>
    <lineage>
        <taxon>Eukaryota</taxon>
        <taxon>Metazoa</taxon>
        <taxon>Ecdysozoa</taxon>
        <taxon>Arthropoda</taxon>
        <taxon>Hexapoda</taxon>
        <taxon>Insecta</taxon>
        <taxon>Pterygota</taxon>
        <taxon>Neoptera</taxon>
        <taxon>Endopterygota</taxon>
        <taxon>Hymenoptera</taxon>
        <taxon>Apocrita</taxon>
        <taxon>Ichneumonoidea</taxon>
        <taxon>Braconidae</taxon>
        <taxon>Aphidiinae</taxon>
        <taxon>Aphidius</taxon>
    </lineage>
</organism>
<dbReference type="AlphaFoldDB" id="A0A834XQ41"/>
<name>A0A834XQ41_APHGI</name>
<dbReference type="OrthoDB" id="1063785at2759"/>
<protein>
    <submittedName>
        <fullName evidence="1">Uncharacterized protein</fullName>
    </submittedName>
</protein>
<gene>
    <name evidence="1" type="ORF">HCN44_000338</name>
</gene>
<reference evidence="1 2" key="1">
    <citation type="submission" date="2020-08" db="EMBL/GenBank/DDBJ databases">
        <title>Aphidius gifuensis genome sequencing and assembly.</title>
        <authorList>
            <person name="Du Z."/>
        </authorList>
    </citation>
    <scope>NUCLEOTIDE SEQUENCE [LARGE SCALE GENOMIC DNA]</scope>
    <source>
        <strain evidence="1">YNYX2018</strain>
        <tissue evidence="1">Adults</tissue>
    </source>
</reference>